<sequence length="460" mass="49789">MNNVQPRGQWATRIGFILAAAGSAVGLGNIWKFPYIAGQNGGGAFVLVYLFCIAIVGLPIMISELMIGAHTQKDAVGAFTFLEGKRSPWRLAGWFSVAAAFIILSYYSVVAGWTLEYVWRALQGAFVGQSPEAIEGMFGGLIGDGTRQVICHFAFIALSLGIVIGGVHKGIERWSKILMPILFGLLLLLFINGMLSAGAAESLHFMFYPDFSKLTPVSVLEAMGHSFYTLSLGMAIIVTYGSYLSKGSNIVGASLRVALLDTAIALIAGLAIFSVVFAVGMQPAAGPGLVFKTIPIVFSKIPGGYFLAILFFLLIAFAALTSTISLMEAQVAYLIDERGWNRKAATTTLAILCFIVGIPSALSYNMLGSWTPLGDRAFFDSIDLVASNYMLPISGLLISIYVGWFWKNEQDKKEMLAASPAWVYSLWHFMIRYITPLAVAIVLYAKVKESGLFAYIASLF</sequence>
<keyword evidence="3 6" id="KW-0812">Transmembrane</keyword>
<gene>
    <name evidence="8" type="ORF">SAMN05660420_01480</name>
</gene>
<dbReference type="OrthoDB" id="9762833at2"/>
<evidence type="ECO:0000256" key="5">
    <source>
        <dbReference type="ARBA" id="ARBA00023136"/>
    </source>
</evidence>
<evidence type="ECO:0000256" key="1">
    <source>
        <dbReference type="ARBA" id="ARBA00004141"/>
    </source>
</evidence>
<dbReference type="PANTHER" id="PTHR42948">
    <property type="entry name" value="TRANSPORTER"/>
    <property type="match status" value="1"/>
</dbReference>
<dbReference type="SUPFAM" id="SSF161070">
    <property type="entry name" value="SNF-like"/>
    <property type="match status" value="1"/>
</dbReference>
<feature type="transmembrane region" description="Helical" evidence="7">
    <location>
        <begin position="179"/>
        <end position="207"/>
    </location>
</feature>
<feature type="transmembrane region" description="Helical" evidence="7">
    <location>
        <begin position="387"/>
        <end position="406"/>
    </location>
</feature>
<reference evidence="8 9" key="1">
    <citation type="submission" date="2016-10" db="EMBL/GenBank/DDBJ databases">
        <authorList>
            <person name="de Groot N.N."/>
        </authorList>
    </citation>
    <scope>NUCLEOTIDE SEQUENCE [LARGE SCALE GENOMIC DNA]</scope>
    <source>
        <strain evidence="8 9">DSM 7343</strain>
    </source>
</reference>
<keyword evidence="5 7" id="KW-0472">Membrane</keyword>
<keyword evidence="9" id="KW-1185">Reference proteome</keyword>
<dbReference type="GO" id="GO:0016020">
    <property type="term" value="C:membrane"/>
    <property type="evidence" value="ECO:0007669"/>
    <property type="project" value="UniProtKB-SubCell"/>
</dbReference>
<name>A0A1H3ZE04_9BACT</name>
<evidence type="ECO:0000313" key="9">
    <source>
        <dbReference type="Proteomes" id="UP000199409"/>
    </source>
</evidence>
<comment type="subcellular location">
    <subcellularLocation>
        <location evidence="1">Membrane</location>
        <topology evidence="1">Multi-pass membrane protein</topology>
    </subcellularLocation>
</comment>
<proteinExistence type="inferred from homology"/>
<accession>A0A1H3ZE04</accession>
<feature type="transmembrane region" description="Helical" evidence="7">
    <location>
        <begin position="147"/>
        <end position="167"/>
    </location>
</feature>
<dbReference type="InterPro" id="IPR037272">
    <property type="entry name" value="SNS_sf"/>
</dbReference>
<dbReference type="PROSITE" id="PS50267">
    <property type="entry name" value="NA_NEUROTRAN_SYMP_3"/>
    <property type="match status" value="1"/>
</dbReference>
<dbReference type="Pfam" id="PF00209">
    <property type="entry name" value="SNF"/>
    <property type="match status" value="2"/>
</dbReference>
<dbReference type="EMBL" id="FNQN01000004">
    <property type="protein sequence ID" value="SEA21624.1"/>
    <property type="molecule type" value="Genomic_DNA"/>
</dbReference>
<dbReference type="InterPro" id="IPR047218">
    <property type="entry name" value="YocR/YhdH-like"/>
</dbReference>
<dbReference type="PROSITE" id="PS00610">
    <property type="entry name" value="NA_NEUROTRAN_SYMP_1"/>
    <property type="match status" value="1"/>
</dbReference>
<evidence type="ECO:0000313" key="8">
    <source>
        <dbReference type="EMBL" id="SEA21624.1"/>
    </source>
</evidence>
<dbReference type="RefSeq" id="WP_092346278.1">
    <property type="nucleotide sequence ID" value="NZ_FNQN01000004.1"/>
</dbReference>
<keyword evidence="2 6" id="KW-0813">Transport</keyword>
<evidence type="ECO:0000256" key="3">
    <source>
        <dbReference type="ARBA" id="ARBA00022692"/>
    </source>
</evidence>
<dbReference type="GO" id="GO:0015293">
    <property type="term" value="F:symporter activity"/>
    <property type="evidence" value="ECO:0007669"/>
    <property type="project" value="UniProtKB-KW"/>
</dbReference>
<evidence type="ECO:0000256" key="7">
    <source>
        <dbReference type="SAM" id="Phobius"/>
    </source>
</evidence>
<evidence type="ECO:0000256" key="6">
    <source>
        <dbReference type="RuleBase" id="RU003732"/>
    </source>
</evidence>
<feature type="transmembrane region" description="Helical" evidence="7">
    <location>
        <begin position="43"/>
        <end position="62"/>
    </location>
</feature>
<feature type="transmembrane region" description="Helical" evidence="7">
    <location>
        <begin position="227"/>
        <end position="245"/>
    </location>
</feature>
<dbReference type="AlphaFoldDB" id="A0A1H3ZE04"/>
<evidence type="ECO:0000256" key="4">
    <source>
        <dbReference type="ARBA" id="ARBA00022989"/>
    </source>
</evidence>
<feature type="transmembrane region" description="Helical" evidence="7">
    <location>
        <begin position="348"/>
        <end position="367"/>
    </location>
</feature>
<dbReference type="CDD" id="cd10336">
    <property type="entry name" value="SLC6sbd_Tyt1-Like"/>
    <property type="match status" value="1"/>
</dbReference>
<feature type="transmembrane region" description="Helical" evidence="7">
    <location>
        <begin position="305"/>
        <end position="327"/>
    </location>
</feature>
<keyword evidence="4 7" id="KW-1133">Transmembrane helix</keyword>
<feature type="transmembrane region" description="Helical" evidence="7">
    <location>
        <begin position="257"/>
        <end position="285"/>
    </location>
</feature>
<feature type="transmembrane region" description="Helical" evidence="7">
    <location>
        <begin position="426"/>
        <end position="445"/>
    </location>
</feature>
<dbReference type="NCBIfam" id="NF037979">
    <property type="entry name" value="Na_transp"/>
    <property type="match status" value="1"/>
</dbReference>
<feature type="transmembrane region" description="Helical" evidence="7">
    <location>
        <begin position="12"/>
        <end position="31"/>
    </location>
</feature>
<feature type="transmembrane region" description="Helical" evidence="7">
    <location>
        <begin position="91"/>
        <end position="109"/>
    </location>
</feature>
<dbReference type="PRINTS" id="PR00176">
    <property type="entry name" value="NANEUSMPORT"/>
</dbReference>
<keyword evidence="6" id="KW-0769">Symport</keyword>
<comment type="similarity">
    <text evidence="6">Belongs to the sodium:neurotransmitter symporter (SNF) (TC 2.A.22) family.</text>
</comment>
<evidence type="ECO:0000256" key="2">
    <source>
        <dbReference type="ARBA" id="ARBA00022448"/>
    </source>
</evidence>
<organism evidence="8 9">
    <name type="scientific">Desulfuromusa kysingii</name>
    <dbReference type="NCBI Taxonomy" id="37625"/>
    <lineage>
        <taxon>Bacteria</taxon>
        <taxon>Pseudomonadati</taxon>
        <taxon>Thermodesulfobacteriota</taxon>
        <taxon>Desulfuromonadia</taxon>
        <taxon>Desulfuromonadales</taxon>
        <taxon>Geopsychrobacteraceae</taxon>
        <taxon>Desulfuromusa</taxon>
    </lineage>
</organism>
<dbReference type="InterPro" id="IPR000175">
    <property type="entry name" value="Na/ntran_symport"/>
</dbReference>
<dbReference type="PANTHER" id="PTHR42948:SF1">
    <property type="entry name" value="TRANSPORTER"/>
    <property type="match status" value="1"/>
</dbReference>
<protein>
    <recommendedName>
        <fullName evidence="6">Transporter</fullName>
    </recommendedName>
</protein>
<dbReference type="Proteomes" id="UP000199409">
    <property type="component" value="Unassembled WGS sequence"/>
</dbReference>